<name>A0A179DMR6_9SPHI</name>
<comment type="caution">
    <text evidence="1">The sequence shown here is derived from an EMBL/GenBank/DDBJ whole genome shotgun (WGS) entry which is preliminary data.</text>
</comment>
<accession>A0A179DMR6</accession>
<gene>
    <name evidence="1" type="ORF">A5893_04345</name>
</gene>
<dbReference type="AlphaFoldDB" id="A0A179DMR6"/>
<proteinExistence type="predicted"/>
<keyword evidence="2" id="KW-1185">Reference proteome</keyword>
<reference evidence="1 2" key="2">
    <citation type="submission" date="2016-06" db="EMBL/GenBank/DDBJ databases">
        <title>Pedobacter psychrophilus sp. nov., isolated from Antarctic fragmentary rock.</title>
        <authorList>
            <person name="Svec P."/>
        </authorList>
    </citation>
    <scope>NUCLEOTIDE SEQUENCE [LARGE SCALE GENOMIC DNA]</scope>
    <source>
        <strain evidence="1 2">CCM 8644</strain>
    </source>
</reference>
<organism evidence="1 2">
    <name type="scientific">Pedobacter psychrophilus</name>
    <dbReference type="NCBI Taxonomy" id="1826909"/>
    <lineage>
        <taxon>Bacteria</taxon>
        <taxon>Pseudomonadati</taxon>
        <taxon>Bacteroidota</taxon>
        <taxon>Sphingobacteriia</taxon>
        <taxon>Sphingobacteriales</taxon>
        <taxon>Sphingobacteriaceae</taxon>
        <taxon>Pedobacter</taxon>
    </lineage>
</organism>
<protein>
    <submittedName>
        <fullName evidence="1">Uncharacterized protein</fullName>
    </submittedName>
</protein>
<evidence type="ECO:0000313" key="1">
    <source>
        <dbReference type="EMBL" id="OAQ42347.1"/>
    </source>
</evidence>
<dbReference type="EMBL" id="LWHJ01000011">
    <property type="protein sequence ID" value="OAQ42347.1"/>
    <property type="molecule type" value="Genomic_DNA"/>
</dbReference>
<reference evidence="1 2" key="1">
    <citation type="submission" date="2016-04" db="EMBL/GenBank/DDBJ databases">
        <authorList>
            <person name="Evans L.H."/>
            <person name="Alamgir A."/>
            <person name="Owens N."/>
            <person name="Weber N.D."/>
            <person name="Virtaneva K."/>
            <person name="Barbian K."/>
            <person name="Babar A."/>
            <person name="Rosenke K."/>
        </authorList>
    </citation>
    <scope>NUCLEOTIDE SEQUENCE [LARGE SCALE GENOMIC DNA]</scope>
    <source>
        <strain evidence="1 2">CCM 8644</strain>
    </source>
</reference>
<evidence type="ECO:0000313" key="2">
    <source>
        <dbReference type="Proteomes" id="UP000078459"/>
    </source>
</evidence>
<sequence length="63" mass="7300">MVEIMAERFWIYGKLAVDNIIIRVSFKRNNYLGVLTGYPLYLFCNCQMVIEKKDVASIPNALI</sequence>
<dbReference type="Proteomes" id="UP000078459">
    <property type="component" value="Unassembled WGS sequence"/>
</dbReference>